<organism evidence="7 8">
    <name type="scientific">Enterovirga aerilata</name>
    <dbReference type="NCBI Taxonomy" id="2730920"/>
    <lineage>
        <taxon>Bacteria</taxon>
        <taxon>Pseudomonadati</taxon>
        <taxon>Pseudomonadota</taxon>
        <taxon>Alphaproteobacteria</taxon>
        <taxon>Hyphomicrobiales</taxon>
        <taxon>Methylobacteriaceae</taxon>
        <taxon>Enterovirga</taxon>
    </lineage>
</organism>
<dbReference type="InterPro" id="IPR017871">
    <property type="entry name" value="ABC_transporter-like_CS"/>
</dbReference>
<gene>
    <name evidence="7" type="ORF">HJG44_00835</name>
</gene>
<dbReference type="InterPro" id="IPR003439">
    <property type="entry name" value="ABC_transporter-like_ATP-bd"/>
</dbReference>
<comment type="similarity">
    <text evidence="1">Belongs to the ABC transporter superfamily.</text>
</comment>
<evidence type="ECO:0000313" key="8">
    <source>
        <dbReference type="Proteomes" id="UP000564885"/>
    </source>
</evidence>
<comment type="caution">
    <text evidence="7">The sequence shown here is derived from an EMBL/GenBank/DDBJ whole genome shotgun (WGS) entry which is preliminary data.</text>
</comment>
<evidence type="ECO:0000256" key="4">
    <source>
        <dbReference type="ARBA" id="ARBA00022840"/>
    </source>
</evidence>
<dbReference type="InterPro" id="IPR027417">
    <property type="entry name" value="P-loop_NTPase"/>
</dbReference>
<dbReference type="PANTHER" id="PTHR43820">
    <property type="entry name" value="HIGH-AFFINITY BRANCHED-CHAIN AMINO ACID TRANSPORT ATP-BINDING PROTEIN LIVF"/>
    <property type="match status" value="1"/>
</dbReference>
<evidence type="ECO:0000259" key="6">
    <source>
        <dbReference type="PROSITE" id="PS50893"/>
    </source>
</evidence>
<dbReference type="PANTHER" id="PTHR43820:SF4">
    <property type="entry name" value="HIGH-AFFINITY BRANCHED-CHAIN AMINO ACID TRANSPORT ATP-BINDING PROTEIN LIVF"/>
    <property type="match status" value="1"/>
</dbReference>
<dbReference type="InterPro" id="IPR052156">
    <property type="entry name" value="BCAA_Transport_ATP-bd_LivF"/>
</dbReference>
<accession>A0A849I476</accession>
<evidence type="ECO:0000313" key="7">
    <source>
        <dbReference type="EMBL" id="NNM70940.1"/>
    </source>
</evidence>
<sequence length="234" mass="25700">MLRVEGLNAWYGPSHVLQGIDLEIRRGEIVCLIGRNGAGKTTTLKSIMGLLPKTTGSIVFEGQEMRGRPAHIRYGAGLAYVPEERRIVPGLTVRENLSLGLVASPLKSRESELIERTKRIFPRLAERLEQTAVTMSGGEQQMLAIARAMISEPKLIMMDEPSEGIMPVLVDEMFELFKAMKAEGQTILLVEQNVELALGIADRAYVVDQGVIVHEATGAALLADAEIQERYCSV</sequence>
<dbReference type="GO" id="GO:0005524">
    <property type="term" value="F:ATP binding"/>
    <property type="evidence" value="ECO:0007669"/>
    <property type="project" value="UniProtKB-KW"/>
</dbReference>
<dbReference type="InterPro" id="IPR003593">
    <property type="entry name" value="AAA+_ATPase"/>
</dbReference>
<dbReference type="CDD" id="cd03224">
    <property type="entry name" value="ABC_TM1139_LivF_branched"/>
    <property type="match status" value="1"/>
</dbReference>
<keyword evidence="4 7" id="KW-0067">ATP-binding</keyword>
<keyword evidence="2" id="KW-0813">Transport</keyword>
<feature type="domain" description="ABC transporter" evidence="6">
    <location>
        <begin position="2"/>
        <end position="234"/>
    </location>
</feature>
<keyword evidence="8" id="KW-1185">Reference proteome</keyword>
<dbReference type="GO" id="GO:0015807">
    <property type="term" value="P:L-amino acid transport"/>
    <property type="evidence" value="ECO:0007669"/>
    <property type="project" value="TreeGrafter"/>
</dbReference>
<proteinExistence type="inferred from homology"/>
<keyword evidence="3" id="KW-0547">Nucleotide-binding</keyword>
<evidence type="ECO:0000256" key="3">
    <source>
        <dbReference type="ARBA" id="ARBA00022741"/>
    </source>
</evidence>
<dbReference type="EMBL" id="JABEPP010000001">
    <property type="protein sequence ID" value="NNM70940.1"/>
    <property type="molecule type" value="Genomic_DNA"/>
</dbReference>
<evidence type="ECO:0000256" key="5">
    <source>
        <dbReference type="ARBA" id="ARBA00022970"/>
    </source>
</evidence>
<keyword evidence="5" id="KW-0029">Amino-acid transport</keyword>
<evidence type="ECO:0000256" key="1">
    <source>
        <dbReference type="ARBA" id="ARBA00005417"/>
    </source>
</evidence>
<dbReference type="SMART" id="SM00382">
    <property type="entry name" value="AAA"/>
    <property type="match status" value="1"/>
</dbReference>
<evidence type="ECO:0000256" key="2">
    <source>
        <dbReference type="ARBA" id="ARBA00022448"/>
    </source>
</evidence>
<dbReference type="GO" id="GO:0015658">
    <property type="term" value="F:branched-chain amino acid transmembrane transporter activity"/>
    <property type="evidence" value="ECO:0007669"/>
    <property type="project" value="TreeGrafter"/>
</dbReference>
<reference evidence="7 8" key="1">
    <citation type="submission" date="2020-04" db="EMBL/GenBank/DDBJ databases">
        <title>Enterovirga sp. isolate from soil.</title>
        <authorList>
            <person name="Chea S."/>
            <person name="Kim D.-U."/>
        </authorList>
    </citation>
    <scope>NUCLEOTIDE SEQUENCE [LARGE SCALE GENOMIC DNA]</scope>
    <source>
        <strain evidence="7 8">DB1703</strain>
    </source>
</reference>
<dbReference type="Proteomes" id="UP000564885">
    <property type="component" value="Unassembled WGS sequence"/>
</dbReference>
<protein>
    <submittedName>
        <fullName evidence="7">ABC transporter ATP-binding protein</fullName>
    </submittedName>
</protein>
<dbReference type="Gene3D" id="3.40.50.300">
    <property type="entry name" value="P-loop containing nucleotide triphosphate hydrolases"/>
    <property type="match status" value="1"/>
</dbReference>
<dbReference type="GO" id="GO:0016887">
    <property type="term" value="F:ATP hydrolysis activity"/>
    <property type="evidence" value="ECO:0007669"/>
    <property type="project" value="InterPro"/>
</dbReference>
<dbReference type="Pfam" id="PF00005">
    <property type="entry name" value="ABC_tran"/>
    <property type="match status" value="1"/>
</dbReference>
<name>A0A849I476_9HYPH</name>
<dbReference type="PROSITE" id="PS50893">
    <property type="entry name" value="ABC_TRANSPORTER_2"/>
    <property type="match status" value="1"/>
</dbReference>
<dbReference type="SUPFAM" id="SSF52540">
    <property type="entry name" value="P-loop containing nucleoside triphosphate hydrolases"/>
    <property type="match status" value="1"/>
</dbReference>
<dbReference type="AlphaFoldDB" id="A0A849I476"/>
<dbReference type="PROSITE" id="PS00211">
    <property type="entry name" value="ABC_TRANSPORTER_1"/>
    <property type="match status" value="1"/>
</dbReference>
<dbReference type="RefSeq" id="WP_171216458.1">
    <property type="nucleotide sequence ID" value="NZ_JABEPP010000001.1"/>
</dbReference>